<accession>A0AA42CGY3</accession>
<dbReference type="InterPro" id="IPR007111">
    <property type="entry name" value="NACHT_NTPase"/>
</dbReference>
<dbReference type="SUPFAM" id="SSF52540">
    <property type="entry name" value="P-loop containing nucleoside triphosphate hydrolases"/>
    <property type="match status" value="1"/>
</dbReference>
<sequence length="587" mass="67245">MAEEFIDRRRILTDLSEKAIDRVFRASERVIREYWARYKNRDAATYGDYLDRKGALLSSVRNIIYTNKSTALYDIYVPSRFLPNDRTADQIINMLCENIDDPKKRPTHALTIVGGAGAGKSFFMRHAFFHIQNIGSGRIPIFLEPRSFNRMILANLETRIFDDFTSLGTSITREQITVGLRSGLFVLLLDGIDELKIGIQSHYLNEISDFIKKFPLCPILISSRPSQKFHSLPTNEIVRIGRMTEIAATDLIGRLEYADNTKNAFIKLLRGGLYNTHYDYVSIPLLCTIMLLTFSDSGRISSKRHEFYEDAFLALWSKHDIRKEGFEREKFSGLQKKDFLRLVAAFAVSSYGRGDYEMRDSDLRRHFEQAISLSGITCQEDEFIQDLTISTCLAIEDGPYIRFCHRSFQEYFAALFLSETDDAMVGDLIEEFSDRIEMDNVLQLALSLNPEKVEKNWVLNKVDSVASSIRVMGDDIGNYVNMAVGQQSSNNELAIVMQKIRILYQFSPNLSALLAAYDAAKHMGVRVGQITNRSPRGRLFEKDRSNFRNLSAHLAKKYRNQSSALQTLLRWSAEASKEDRRNQEEIS</sequence>
<keyword evidence="3" id="KW-1185">Reference proteome</keyword>
<evidence type="ECO:0000313" key="2">
    <source>
        <dbReference type="EMBL" id="MCW3474305.1"/>
    </source>
</evidence>
<name>A0AA42CGY3_9PROT</name>
<comment type="caution">
    <text evidence="2">The sequence shown here is derived from an EMBL/GenBank/DDBJ whole genome shotgun (WGS) entry which is preliminary data.</text>
</comment>
<dbReference type="RefSeq" id="WP_264712930.1">
    <property type="nucleotide sequence ID" value="NZ_JAPDNT010000003.1"/>
</dbReference>
<dbReference type="Proteomes" id="UP001165679">
    <property type="component" value="Unassembled WGS sequence"/>
</dbReference>
<dbReference type="AlphaFoldDB" id="A0AA42CGY3"/>
<dbReference type="PROSITE" id="PS50837">
    <property type="entry name" value="NACHT"/>
    <property type="match status" value="1"/>
</dbReference>
<proteinExistence type="predicted"/>
<evidence type="ECO:0000313" key="3">
    <source>
        <dbReference type="Proteomes" id="UP001165679"/>
    </source>
</evidence>
<protein>
    <submittedName>
        <fullName evidence="2">NACHT domain-containing protein</fullName>
    </submittedName>
</protein>
<dbReference type="PANTHER" id="PTHR46844:SF1">
    <property type="entry name" value="SLR5058 PROTEIN"/>
    <property type="match status" value="1"/>
</dbReference>
<reference evidence="2" key="2">
    <citation type="submission" date="2022-10" db="EMBL/GenBank/DDBJ databases">
        <authorList>
            <person name="Trinh H.N."/>
        </authorList>
    </citation>
    <scope>NUCLEOTIDE SEQUENCE</scope>
    <source>
        <strain evidence="2">RN2-1</strain>
    </source>
</reference>
<organism evidence="2 3">
    <name type="scientific">Limobrevibacterium gyesilva</name>
    <dbReference type="NCBI Taxonomy" id="2991712"/>
    <lineage>
        <taxon>Bacteria</taxon>
        <taxon>Pseudomonadati</taxon>
        <taxon>Pseudomonadota</taxon>
        <taxon>Alphaproteobacteria</taxon>
        <taxon>Acetobacterales</taxon>
        <taxon>Acetobacteraceae</taxon>
        <taxon>Limobrevibacterium</taxon>
    </lineage>
</organism>
<evidence type="ECO:0000259" key="1">
    <source>
        <dbReference type="PROSITE" id="PS50837"/>
    </source>
</evidence>
<dbReference type="EMBL" id="JAPDNT010000003">
    <property type="protein sequence ID" value="MCW3474305.1"/>
    <property type="molecule type" value="Genomic_DNA"/>
</dbReference>
<gene>
    <name evidence="2" type="ORF">OL599_06900</name>
</gene>
<reference evidence="2" key="1">
    <citation type="submission" date="2022-09" db="EMBL/GenBank/DDBJ databases">
        <title>Rhodovastum sp. nov. RN2-1 isolated from soil in Seongnam, South Korea.</title>
        <authorList>
            <person name="Le N.T."/>
        </authorList>
    </citation>
    <scope>NUCLEOTIDE SEQUENCE</scope>
    <source>
        <strain evidence="2">RN2-1</strain>
    </source>
</reference>
<dbReference type="Pfam" id="PF05729">
    <property type="entry name" value="NACHT"/>
    <property type="match status" value="1"/>
</dbReference>
<dbReference type="Gene3D" id="3.40.50.300">
    <property type="entry name" value="P-loop containing nucleotide triphosphate hydrolases"/>
    <property type="match status" value="1"/>
</dbReference>
<dbReference type="PANTHER" id="PTHR46844">
    <property type="entry name" value="SLR5058 PROTEIN"/>
    <property type="match status" value="1"/>
</dbReference>
<feature type="domain" description="NACHT" evidence="1">
    <location>
        <begin position="108"/>
        <end position="226"/>
    </location>
</feature>
<dbReference type="InterPro" id="IPR027417">
    <property type="entry name" value="P-loop_NTPase"/>
</dbReference>